<keyword evidence="2" id="KW-1185">Reference proteome</keyword>
<evidence type="ECO:0000313" key="2">
    <source>
        <dbReference type="Proteomes" id="UP000009080"/>
    </source>
</evidence>
<dbReference type="Proteomes" id="UP000009080">
    <property type="component" value="Chromosome"/>
</dbReference>
<protein>
    <submittedName>
        <fullName evidence="1">Uncharacterized protein</fullName>
    </submittedName>
</protein>
<dbReference type="AlphaFoldDB" id="C5BSQ4"/>
<dbReference type="KEGG" id="ttu:TERTU_1457"/>
<dbReference type="EMBL" id="CP001614">
    <property type="protein sequence ID" value="ACR14226.1"/>
    <property type="molecule type" value="Genomic_DNA"/>
</dbReference>
<proteinExistence type="predicted"/>
<dbReference type="HOGENOM" id="CLU_2345699_0_0_6"/>
<reference evidence="1 2" key="1">
    <citation type="journal article" date="2009" name="PLoS ONE">
        <title>The complete genome of Teredinibacter turnerae T7901: an intracellular endosymbiont of marine wood-boring bivalves (shipworms).</title>
        <authorList>
            <person name="Yang J.C."/>
            <person name="Madupu R."/>
            <person name="Durkin A.S."/>
            <person name="Ekborg N.A."/>
            <person name="Pedamallu C.S."/>
            <person name="Hostetler J.B."/>
            <person name="Radune D."/>
            <person name="Toms B.S."/>
            <person name="Henrissat B."/>
            <person name="Coutinho P.M."/>
            <person name="Schwarz S."/>
            <person name="Field L."/>
            <person name="Trindade-Silva A.E."/>
            <person name="Soares C.A.G."/>
            <person name="Elshahawi S."/>
            <person name="Hanora A."/>
            <person name="Schmidt E.W."/>
            <person name="Haygood M.G."/>
            <person name="Posfai J."/>
            <person name="Benner J."/>
            <person name="Madinger C."/>
            <person name="Nove J."/>
            <person name="Anton B."/>
            <person name="Chaudhary K."/>
            <person name="Foster J."/>
            <person name="Holman A."/>
            <person name="Kumar S."/>
            <person name="Lessard P.A."/>
            <person name="Luyten Y.A."/>
            <person name="Slatko B."/>
            <person name="Wood N."/>
            <person name="Wu B."/>
            <person name="Teplitski M."/>
            <person name="Mougous J.D."/>
            <person name="Ward N."/>
            <person name="Eisen J.A."/>
            <person name="Badger J.H."/>
            <person name="Distel D.L."/>
        </authorList>
    </citation>
    <scope>NUCLEOTIDE SEQUENCE [LARGE SCALE GENOMIC DNA]</scope>
    <source>
        <strain evidence="2">ATCC 39867 / T7901</strain>
    </source>
</reference>
<organism evidence="1 2">
    <name type="scientific">Teredinibacter turnerae (strain ATCC 39867 / T7901)</name>
    <dbReference type="NCBI Taxonomy" id="377629"/>
    <lineage>
        <taxon>Bacteria</taxon>
        <taxon>Pseudomonadati</taxon>
        <taxon>Pseudomonadota</taxon>
        <taxon>Gammaproteobacteria</taxon>
        <taxon>Cellvibrionales</taxon>
        <taxon>Cellvibrionaceae</taxon>
        <taxon>Teredinibacter</taxon>
    </lineage>
</organism>
<accession>C5BSQ4</accession>
<name>C5BSQ4_TERTT</name>
<evidence type="ECO:0000313" key="1">
    <source>
        <dbReference type="EMBL" id="ACR14226.1"/>
    </source>
</evidence>
<sequence length="97" mass="10916">MNSSLNNYWWGQLLGAQHTIYRWHISRVQRAGTAQLTLALGSHLSEDVAFESVFVLVTASSLFEPLSSTAMYFSFWHLSSPKSGLNPECYFQNQLGS</sequence>
<gene>
    <name evidence="1" type="ordered locus">TERTU_1457</name>
</gene>